<dbReference type="PANTHER" id="PTHR13339:SF0">
    <property type="entry name" value="COP9 SIGNALOSOME COMPLEX SUBUNIT 8"/>
    <property type="match status" value="1"/>
</dbReference>
<dbReference type="GO" id="GO:0010387">
    <property type="term" value="P:COP9 signalosome assembly"/>
    <property type="evidence" value="ECO:0007669"/>
    <property type="project" value="InterPro"/>
</dbReference>
<evidence type="ECO:0000256" key="2">
    <source>
        <dbReference type="ARBA" id="ARBA00004496"/>
    </source>
</evidence>
<comment type="subcellular location">
    <subcellularLocation>
        <location evidence="2">Cytoplasm</location>
    </subcellularLocation>
    <subcellularLocation>
        <location evidence="1">Nucleus</location>
    </subcellularLocation>
</comment>
<keyword evidence="6" id="KW-0736">Signalosome</keyword>
<evidence type="ECO:0000313" key="10">
    <source>
        <dbReference type="Proteomes" id="UP000014500"/>
    </source>
</evidence>
<evidence type="ECO:0000313" key="9">
    <source>
        <dbReference type="EnsemblMetazoa" id="SMAR008906-PA"/>
    </source>
</evidence>
<accession>T1J5K3</accession>
<keyword evidence="5" id="KW-0963">Cytoplasm</keyword>
<keyword evidence="10" id="KW-1185">Reference proteome</keyword>
<dbReference type="InterPro" id="IPR033205">
    <property type="entry name" value="COP9_CSN8"/>
</dbReference>
<evidence type="ECO:0000256" key="7">
    <source>
        <dbReference type="ARBA" id="ARBA00023242"/>
    </source>
</evidence>
<comment type="similarity">
    <text evidence="3">Belongs to the CSN8 family.</text>
</comment>
<organism evidence="9 10">
    <name type="scientific">Strigamia maritima</name>
    <name type="common">European centipede</name>
    <name type="synonym">Geophilus maritimus</name>
    <dbReference type="NCBI Taxonomy" id="126957"/>
    <lineage>
        <taxon>Eukaryota</taxon>
        <taxon>Metazoa</taxon>
        <taxon>Ecdysozoa</taxon>
        <taxon>Arthropoda</taxon>
        <taxon>Myriapoda</taxon>
        <taxon>Chilopoda</taxon>
        <taxon>Pleurostigmophora</taxon>
        <taxon>Geophilomorpha</taxon>
        <taxon>Linotaeniidae</taxon>
        <taxon>Strigamia</taxon>
    </lineage>
</organism>
<dbReference type="AlphaFoldDB" id="T1J5K3"/>
<dbReference type="STRING" id="126957.T1J5K3"/>
<dbReference type="Proteomes" id="UP000014500">
    <property type="component" value="Unassembled WGS sequence"/>
</dbReference>
<dbReference type="OMA" id="MRIPDKL"/>
<dbReference type="eggNOG" id="KOG4414">
    <property type="taxonomic scope" value="Eukaryota"/>
</dbReference>
<dbReference type="InterPro" id="IPR033464">
    <property type="entry name" value="CSN8_PSD8_EIF3K"/>
</dbReference>
<dbReference type="InterPro" id="IPR000717">
    <property type="entry name" value="PCI_dom"/>
</dbReference>
<dbReference type="GO" id="GO:0008180">
    <property type="term" value="C:COP9 signalosome"/>
    <property type="evidence" value="ECO:0007669"/>
    <property type="project" value="UniProtKB-KW"/>
</dbReference>
<sequence>MVASLASGDDYRKLLFELEKKELEAPSGIATAQVYEQMLALLLLQNDLCNAKYLWKRIPPAIKSGSSELPHIWAVGQQMWKRDYPGVYQALKREWADDLKQVMEAVAEATKLRAIHLVAQAYSSISVEDFAKFVGSLPEEAIGVAVQEGWVEDSASGMIVPKKPATPSTPIKPNEEQLAKLTEFVSFLEN</sequence>
<name>T1J5K3_STRMM</name>
<dbReference type="PANTHER" id="PTHR13339">
    <property type="entry name" value="COP9 SIGNALOSOME COMPLEX SUBUNIT 8"/>
    <property type="match status" value="1"/>
</dbReference>
<evidence type="ECO:0000256" key="1">
    <source>
        <dbReference type="ARBA" id="ARBA00004123"/>
    </source>
</evidence>
<dbReference type="EMBL" id="JH431865">
    <property type="status" value="NOT_ANNOTATED_CDS"/>
    <property type="molecule type" value="Genomic_DNA"/>
</dbReference>
<dbReference type="GO" id="GO:0000338">
    <property type="term" value="P:protein deneddylation"/>
    <property type="evidence" value="ECO:0007669"/>
    <property type="project" value="InterPro"/>
</dbReference>
<evidence type="ECO:0000256" key="5">
    <source>
        <dbReference type="ARBA" id="ARBA00022490"/>
    </source>
</evidence>
<dbReference type="GO" id="GO:0005737">
    <property type="term" value="C:cytoplasm"/>
    <property type="evidence" value="ECO:0007669"/>
    <property type="project" value="UniProtKB-SubCell"/>
</dbReference>
<evidence type="ECO:0000256" key="3">
    <source>
        <dbReference type="ARBA" id="ARBA00008252"/>
    </source>
</evidence>
<dbReference type="PhylomeDB" id="T1J5K3"/>
<dbReference type="Pfam" id="PF10075">
    <property type="entry name" value="CSN8_PSD8_EIF3K"/>
    <property type="match status" value="1"/>
</dbReference>
<dbReference type="PROSITE" id="PS50250">
    <property type="entry name" value="PCI"/>
    <property type="match status" value="1"/>
</dbReference>
<evidence type="ECO:0000256" key="6">
    <source>
        <dbReference type="ARBA" id="ARBA00022790"/>
    </source>
</evidence>
<dbReference type="EnsemblMetazoa" id="SMAR008906-RA">
    <property type="protein sequence ID" value="SMAR008906-PA"/>
    <property type="gene ID" value="SMAR008906"/>
</dbReference>
<dbReference type="Gene3D" id="1.25.40.990">
    <property type="match status" value="1"/>
</dbReference>
<evidence type="ECO:0000259" key="8">
    <source>
        <dbReference type="PROSITE" id="PS50250"/>
    </source>
</evidence>
<proteinExistence type="inferred from homology"/>
<protein>
    <recommendedName>
        <fullName evidence="4">COP9 signalosome complex subunit 8</fullName>
    </recommendedName>
</protein>
<feature type="domain" description="PCI" evidence="8">
    <location>
        <begin position="9"/>
        <end position="173"/>
    </location>
</feature>
<keyword evidence="7" id="KW-0539">Nucleus</keyword>
<dbReference type="HOGENOM" id="CLU_098091_1_1_1"/>
<reference evidence="10" key="1">
    <citation type="submission" date="2011-05" db="EMBL/GenBank/DDBJ databases">
        <authorList>
            <person name="Richards S.R."/>
            <person name="Qu J."/>
            <person name="Jiang H."/>
            <person name="Jhangiani S.N."/>
            <person name="Agravi P."/>
            <person name="Goodspeed R."/>
            <person name="Gross S."/>
            <person name="Mandapat C."/>
            <person name="Jackson L."/>
            <person name="Mathew T."/>
            <person name="Pu L."/>
            <person name="Thornton R."/>
            <person name="Saada N."/>
            <person name="Wilczek-Boney K.B."/>
            <person name="Lee S."/>
            <person name="Kovar C."/>
            <person name="Wu Y."/>
            <person name="Scherer S.E."/>
            <person name="Worley K.C."/>
            <person name="Muzny D.M."/>
            <person name="Gibbs R."/>
        </authorList>
    </citation>
    <scope>NUCLEOTIDE SEQUENCE</scope>
    <source>
        <strain evidence="10">Brora</strain>
    </source>
</reference>
<evidence type="ECO:0000256" key="4">
    <source>
        <dbReference type="ARBA" id="ARBA00014875"/>
    </source>
</evidence>
<reference evidence="9" key="2">
    <citation type="submission" date="2015-02" db="UniProtKB">
        <authorList>
            <consortium name="EnsemblMetazoa"/>
        </authorList>
    </citation>
    <scope>IDENTIFICATION</scope>
</reference>